<accession>A0A077Q0W0</accession>
<dbReference type="EMBL" id="CBSZ010000423">
    <property type="protein sequence ID" value="CDH26647.1"/>
    <property type="molecule type" value="Genomic_DNA"/>
</dbReference>
<dbReference type="Pfam" id="PF04465">
    <property type="entry name" value="DUF499"/>
    <property type="match status" value="1"/>
</dbReference>
<dbReference type="Pfam" id="PF13287">
    <property type="entry name" value="Fn3_assoc"/>
    <property type="match status" value="1"/>
</dbReference>
<dbReference type="InterPro" id="IPR007555">
    <property type="entry name" value="DUF499"/>
</dbReference>
<dbReference type="NCBIfam" id="NF042962">
    <property type="entry name" value="DUF499_antiphage"/>
    <property type="match status" value="1"/>
</dbReference>
<reference evidence="2" key="1">
    <citation type="submission" date="2013-07" db="EMBL/GenBank/DDBJ databases">
        <title>Sub-species coevolution in mutualistic symbiosis.</title>
        <authorList>
            <person name="Murfin K."/>
            <person name="Klassen J."/>
            <person name="Lee M."/>
            <person name="Forst S."/>
            <person name="Stock P."/>
            <person name="Goodrich-Blair H."/>
        </authorList>
    </citation>
    <scope>NUCLEOTIDE SEQUENCE [LARGE SCALE GENOMIC DNA]</scope>
    <source>
        <strain evidence="2">Kraussei Becker Underwood</strain>
    </source>
</reference>
<sequence>MIKTVKQACRFNPVIQDYRMSQGIENLADLINDAGDGKGFFSRNYVTHGMEQLFREGMLRLSGKSDQAVFELTQAMGGGKTHMMIALGLLAKHRYLRPEVLSADLNERLDFGNARIAAFNGRNNPDNYIWGDIATQLGESEKIKQHWINGPKSVDQQKWKEIIGDTPTLIMIDELPPYLDNASTQVYGSGTLANMVVYSLSTLMSAALELPNCCIVIANLSGSYGAQTKALKEAISNLQQETRRQSMTITPVQLSGNEIYEILKKRLIDELPDEQTISDVAEEYAQQIKKAEDGGYIVASSIEQIAEQVRETYPFHPSFKHLVALFKENEGFRQTRGLMQFTARLLKSVEQRQADDVFLVGTQHLDLNDEQVNDEIERISPKLIPAVTRDIADKGDAIAENIDSELSNDAASQLMTLLLASSLSRAVGGRIGLSESEVIEFLAAPNRKADEFLDALQKLREQAWYLHREDQRFYIKETENLSRQIERNAKELPQPKIDQALINRLKGILQPNRRNVYQEVHILPRMDELKLSGPRVLIVIKPDGKVPPSELTNFFEFQQEKNNLLVLTGQDSIMADAVEDRLRELYAIEQIAKRLRAGDTLYEEARDRLEEAEGRFIKALSAAYNTILFPGIDEIDGSERLLKVTIDHGLKVGEGDQSAEAQIEKLMADPRANYKLASDLKDDFGQYFAMAESELWPSGAGNRRTPWKDVVNRAKCNPGWPWMPGSSGMDTLRTEALKQGRWRMGKDGYIEKGPFPKEKTNVNVALIGTSPETGESLISLTPRNAGESPVIYYSTKPEVLETDPKIDDLENFSTTEGTLYFKVADPTGKYECGPATRWVADLKIRHQIEPSADKRKVTLQCTPKAEMYYTLDGSNPKDGQPYTAPFEIGSGAARLLVYAKSGEATKTADFQIQHSGDKTVQIDDTKPAHLNSGKRVPLDTTEKVFTVINRFKDQANTRFKGVRIEIGEGENTVGIRFGERQITAAMIEATVNSLRDVLNEADANVSVAVRDGIAFENGFEAKEFAKLVGIELKPGDIAQEE</sequence>
<dbReference type="Proteomes" id="UP000028493">
    <property type="component" value="Unassembled WGS sequence"/>
</dbReference>
<dbReference type="AlphaFoldDB" id="A0A077Q0W0"/>
<dbReference type="InterPro" id="IPR026876">
    <property type="entry name" value="Fn3_assoc_repeat"/>
</dbReference>
<protein>
    <submittedName>
        <fullName evidence="2">Uncharacterized protein</fullName>
    </submittedName>
</protein>
<evidence type="ECO:0000256" key="1">
    <source>
        <dbReference type="SAM" id="Coils"/>
    </source>
</evidence>
<evidence type="ECO:0000313" key="2">
    <source>
        <dbReference type="EMBL" id="CDH26647.1"/>
    </source>
</evidence>
<dbReference type="RefSeq" id="WP_038193804.1">
    <property type="nucleotide sequence ID" value="NZ_CAWLXS010000084.1"/>
</dbReference>
<feature type="coiled-coil region" evidence="1">
    <location>
        <begin position="595"/>
        <end position="622"/>
    </location>
</feature>
<proteinExistence type="predicted"/>
<dbReference type="HOGENOM" id="CLU_295420_0_0_6"/>
<comment type="caution">
    <text evidence="2">The sequence shown here is derived from an EMBL/GenBank/DDBJ whole genome shotgun (WGS) entry which is preliminary data.</text>
</comment>
<keyword evidence="1" id="KW-0175">Coiled coil</keyword>
<name>A0A077Q0W0_XENBV</name>
<gene>
    <name evidence="2" type="ORF">XBKB1_850005</name>
</gene>
<organism evidence="2">
    <name type="scientific">Xenorhabdus bovienii str. kraussei Becker Underwood</name>
    <dbReference type="NCBI Taxonomy" id="1398204"/>
    <lineage>
        <taxon>Bacteria</taxon>
        <taxon>Pseudomonadati</taxon>
        <taxon>Pseudomonadota</taxon>
        <taxon>Gammaproteobacteria</taxon>
        <taxon>Enterobacterales</taxon>
        <taxon>Morganellaceae</taxon>
        <taxon>Xenorhabdus</taxon>
    </lineage>
</organism>